<name>A0A938XX49_9BACL</name>
<comment type="caution">
    <text evidence="1">The sequence shown here is derived from an EMBL/GenBank/DDBJ whole genome shotgun (WGS) entry which is preliminary data.</text>
</comment>
<reference evidence="1" key="1">
    <citation type="submission" date="2021-01" db="EMBL/GenBank/DDBJ databases">
        <title>Genomic Encyclopedia of Type Strains, Phase IV (KMG-IV): sequencing the most valuable type-strain genomes for metagenomic binning, comparative biology and taxonomic classification.</title>
        <authorList>
            <person name="Goeker M."/>
        </authorList>
    </citation>
    <scope>NUCLEOTIDE SEQUENCE</scope>
    <source>
        <strain evidence="1">DSM 25523</strain>
    </source>
</reference>
<protein>
    <recommendedName>
        <fullName evidence="3">DUF1885 domain-containing protein</fullName>
    </recommendedName>
</protein>
<dbReference type="Gene3D" id="1.20.5.850">
    <property type="entry name" value="Rbstp2229 protein"/>
    <property type="match status" value="1"/>
</dbReference>
<keyword evidence="2" id="KW-1185">Reference proteome</keyword>
<dbReference type="RefSeq" id="WP_204517003.1">
    <property type="nucleotide sequence ID" value="NZ_BAABIN010000015.1"/>
</dbReference>
<evidence type="ECO:0000313" key="1">
    <source>
        <dbReference type="EMBL" id="MBM7589273.1"/>
    </source>
</evidence>
<accession>A0A938XX49</accession>
<dbReference type="InterPro" id="IPR015062">
    <property type="entry name" value="DUF1885"/>
</dbReference>
<dbReference type="Proteomes" id="UP000717624">
    <property type="component" value="Unassembled WGS sequence"/>
</dbReference>
<dbReference type="AlphaFoldDB" id="A0A938XX49"/>
<organism evidence="1 2">
    <name type="scientific">Brevibacillus fulvus</name>
    <dbReference type="NCBI Taxonomy" id="1125967"/>
    <lineage>
        <taxon>Bacteria</taxon>
        <taxon>Bacillati</taxon>
        <taxon>Bacillota</taxon>
        <taxon>Bacilli</taxon>
        <taxon>Bacillales</taxon>
        <taxon>Paenibacillaceae</taxon>
        <taxon>Brevibacillus</taxon>
    </lineage>
</organism>
<dbReference type="EMBL" id="JAFBEB010000002">
    <property type="protein sequence ID" value="MBM7589273.1"/>
    <property type="molecule type" value="Genomic_DNA"/>
</dbReference>
<dbReference type="Gene3D" id="3.30.310.120">
    <property type="entry name" value="Rbstp2229 like protein"/>
    <property type="match status" value="1"/>
</dbReference>
<evidence type="ECO:0000313" key="2">
    <source>
        <dbReference type="Proteomes" id="UP000717624"/>
    </source>
</evidence>
<dbReference type="SUPFAM" id="SSF111171">
    <property type="entry name" value="Rbstp2229 protein"/>
    <property type="match status" value="1"/>
</dbReference>
<gene>
    <name evidence="1" type="ORF">JOD01_000871</name>
</gene>
<dbReference type="Pfam" id="PF08968">
    <property type="entry name" value="DUF1885"/>
    <property type="match status" value="1"/>
</dbReference>
<evidence type="ECO:0008006" key="3">
    <source>
        <dbReference type="Google" id="ProtNLM"/>
    </source>
</evidence>
<proteinExistence type="predicted"/>
<sequence>MAQSARIYLVENSLVRTVTLAEVQEKLLHYMDNARKTGAQLGWDYEAAAFPYRIEEKTSADNSSWLLLRGTDAKQYQYIIIGVGSDEQTGQETTYIQITLPEVATHGDKNKANEFARFLARSFRGELHLFNGRVQFFQPRKA</sequence>
<dbReference type="InterPro" id="IPR036294">
    <property type="entry name" value="Rbstp2229-like_sf"/>
</dbReference>